<reference evidence="2" key="1">
    <citation type="submission" date="2019-07" db="EMBL/GenBank/DDBJ databases">
        <authorList>
            <person name="Palmer J.M."/>
        </authorList>
    </citation>
    <scope>NUCLEOTIDE SEQUENCE</scope>
    <source>
        <strain evidence="2">PC9</strain>
    </source>
</reference>
<protein>
    <submittedName>
        <fullName evidence="2">Uncharacterized protein</fullName>
    </submittedName>
</protein>
<accession>A0A8H6ZXD9</accession>
<dbReference type="EMBL" id="JACETU010000005">
    <property type="protein sequence ID" value="KAF7427812.1"/>
    <property type="molecule type" value="Genomic_DNA"/>
</dbReference>
<feature type="region of interest" description="Disordered" evidence="1">
    <location>
        <begin position="530"/>
        <end position="569"/>
    </location>
</feature>
<sequence length="710" mass="77095">MITTSTTSVPPTPRATRVSPRKREPALDAPAVQMSAAIDVPRPARRLSFGTVDNVEDGLDMPPATQSMDAPASPELSSPQKASTCVRKPAQRGTAPRTSQRAGAKRRIRPIARLDSDDDDAIVVSLDESASSDEEVDQLMPDTPRPPLIPQSSMLPTLDIKAEESLDEYEGETEDEAIAAAWGNPSPPPAYVNASPLKARGKAKASLKSKVIAEPVKELDGVVFVMDSDEEDIPAQIPLPVKGKGKGKPIALPSRVPEAAPSSPSKGKARAQASTSSGAKAKSPVKLEPSVAAKLSFQAIEVESCANDNTPASMKPKPSTDAPGNGLVPPVATEEGAIFDPKKRQAQLLNDLVFSSIPPLLWDIVVHLRSTGIEEKLQYSELRPKYTAQNEAEGVMPKVMDVLCRMEDEFEMVPIFDSLLFRGSGVYVNPLTADPRSFRVISQRVVFNSGPNHTRPAVFVMPIVVDKSELLEPVPINAKNPAMGMHRRLTGWMLDEFFELFSTFVGSLLNLDTVYAYMTSGNLQFTSRPTKNELAEPVTPQKATRRSLAFGAPSPRAQRTKVGPTLSDLKSLHSLGPHDTIPVYDGHRGRGDFRHKDDQWKNLSDMPQYGVSPDNNEAAEVPPFDVDEFSVVLAAFTISTFNPKDNPTATQVSLNLLFSIFVGTWVSSTEPHEVSFKRISYLCKTAESEARLRAATVRAQVKAKAKARAR</sequence>
<comment type="caution">
    <text evidence="2">The sequence shown here is derived from an EMBL/GenBank/DDBJ whole genome shotgun (WGS) entry which is preliminary data.</text>
</comment>
<organism evidence="2 3">
    <name type="scientific">Pleurotus ostreatus</name>
    <name type="common">Oyster mushroom</name>
    <name type="synonym">White-rot fungus</name>
    <dbReference type="NCBI Taxonomy" id="5322"/>
    <lineage>
        <taxon>Eukaryota</taxon>
        <taxon>Fungi</taxon>
        <taxon>Dikarya</taxon>
        <taxon>Basidiomycota</taxon>
        <taxon>Agaricomycotina</taxon>
        <taxon>Agaricomycetes</taxon>
        <taxon>Agaricomycetidae</taxon>
        <taxon>Agaricales</taxon>
        <taxon>Pleurotineae</taxon>
        <taxon>Pleurotaceae</taxon>
        <taxon>Pleurotus</taxon>
    </lineage>
</organism>
<feature type="region of interest" description="Disordered" evidence="1">
    <location>
        <begin position="1"/>
        <end position="152"/>
    </location>
</feature>
<dbReference type="AlphaFoldDB" id="A0A8H6ZXD9"/>
<evidence type="ECO:0000313" key="2">
    <source>
        <dbReference type="EMBL" id="KAF7427812.1"/>
    </source>
</evidence>
<evidence type="ECO:0000256" key="1">
    <source>
        <dbReference type="SAM" id="MobiDB-lite"/>
    </source>
</evidence>
<dbReference type="GeneID" id="59376846"/>
<dbReference type="VEuPathDB" id="FungiDB:PC9H_007028"/>
<dbReference type="RefSeq" id="XP_036630184.1">
    <property type="nucleotide sequence ID" value="XM_036776564.1"/>
</dbReference>
<gene>
    <name evidence="2" type="ORF">PC9H_007028</name>
</gene>
<name>A0A8H6ZXD9_PLEOS</name>
<dbReference type="OrthoDB" id="3106559at2759"/>
<proteinExistence type="predicted"/>
<feature type="region of interest" description="Disordered" evidence="1">
    <location>
        <begin position="235"/>
        <end position="285"/>
    </location>
</feature>
<evidence type="ECO:0000313" key="3">
    <source>
        <dbReference type="Proteomes" id="UP000623687"/>
    </source>
</evidence>
<feature type="compositionally biased region" description="Low complexity" evidence="1">
    <location>
        <begin position="1"/>
        <end position="18"/>
    </location>
</feature>
<dbReference type="Proteomes" id="UP000623687">
    <property type="component" value="Unassembled WGS sequence"/>
</dbReference>
<keyword evidence="3" id="KW-1185">Reference proteome</keyword>